<dbReference type="PANTHER" id="PTHR34853:SF1">
    <property type="entry name" value="LIPASE 5"/>
    <property type="match status" value="1"/>
</dbReference>
<proteinExistence type="predicted"/>
<dbReference type="InterPro" id="IPR029058">
    <property type="entry name" value="AB_hydrolase_fold"/>
</dbReference>
<gene>
    <name evidence="2" type="ORF">ACFO6S_06110</name>
</gene>
<comment type="caution">
    <text evidence="2">The sequence shown here is derived from an EMBL/GenBank/DDBJ whole genome shotgun (WGS) entry which is preliminary data.</text>
</comment>
<evidence type="ECO:0000256" key="1">
    <source>
        <dbReference type="SAM" id="SignalP"/>
    </source>
</evidence>
<dbReference type="Pfam" id="PF03583">
    <property type="entry name" value="LIP"/>
    <property type="match status" value="1"/>
</dbReference>
<evidence type="ECO:0000313" key="2">
    <source>
        <dbReference type="EMBL" id="MFC4603257.1"/>
    </source>
</evidence>
<organism evidence="2 3">
    <name type="scientific">Rhodococcus kronopolitis</name>
    <dbReference type="NCBI Taxonomy" id="1460226"/>
    <lineage>
        <taxon>Bacteria</taxon>
        <taxon>Bacillati</taxon>
        <taxon>Actinomycetota</taxon>
        <taxon>Actinomycetes</taxon>
        <taxon>Mycobacteriales</taxon>
        <taxon>Nocardiaceae</taxon>
        <taxon>Rhodococcus</taxon>
    </lineage>
</organism>
<dbReference type="PIRSF" id="PIRSF029171">
    <property type="entry name" value="Esterase_LipA"/>
    <property type="match status" value="1"/>
</dbReference>
<dbReference type="Proteomes" id="UP001595914">
    <property type="component" value="Unassembled WGS sequence"/>
</dbReference>
<evidence type="ECO:0000313" key="3">
    <source>
        <dbReference type="Proteomes" id="UP001595914"/>
    </source>
</evidence>
<name>A0ABV9FNN8_9NOCA</name>
<dbReference type="EMBL" id="JBHSFO010000002">
    <property type="protein sequence ID" value="MFC4603257.1"/>
    <property type="molecule type" value="Genomic_DNA"/>
</dbReference>
<feature type="chain" id="PRO_5045731289" evidence="1">
    <location>
        <begin position="30"/>
        <end position="379"/>
    </location>
</feature>
<dbReference type="PANTHER" id="PTHR34853">
    <property type="match status" value="1"/>
</dbReference>
<dbReference type="Gene3D" id="3.40.50.1820">
    <property type="entry name" value="alpha/beta hydrolase"/>
    <property type="match status" value="2"/>
</dbReference>
<sequence>MVHTRFDALIAAVAALALAAIAVPAVALAAPAVTNAPGAVLSTAEMPAAVAVPGAGPSYRLTYRTVDHFGGPAESSGSVYLPPGPAPAGGWPVISYAHGTIGVADACAPSVVGLYQPEAQYVSKWLTRGYAVVATDYIGLGTPGPLPYLDGLAAAHAVIDMVRAARTAVPDLAPRWVVAGLSQGGQATMFTAHEATRYAPELDYRGAVALGVPANLEQIFPLAGPGIPDIGVKGLTLFLLYTVMGLGHVRPDLGMDGYLSPLGRSLAAKAEQVCTVDLRPIMGNPAVGELFSKSLNNRTMRQAFTDYLAIPTKGYDRPVFLGQGVSDLVVPFPLNVKLAADLKWSGTDLRFRMYPGADHVGTLTASFDDSTRFVDAVLR</sequence>
<keyword evidence="1" id="KW-0732">Signal</keyword>
<accession>A0ABV9FNN8</accession>
<reference evidence="3" key="1">
    <citation type="journal article" date="2019" name="Int. J. Syst. Evol. Microbiol.">
        <title>The Global Catalogue of Microorganisms (GCM) 10K type strain sequencing project: providing services to taxonomists for standard genome sequencing and annotation.</title>
        <authorList>
            <consortium name="The Broad Institute Genomics Platform"/>
            <consortium name="The Broad Institute Genome Sequencing Center for Infectious Disease"/>
            <person name="Wu L."/>
            <person name="Ma J."/>
        </authorList>
    </citation>
    <scope>NUCLEOTIDE SEQUENCE [LARGE SCALE GENOMIC DNA]</scope>
    <source>
        <strain evidence="3">CCUG 54520</strain>
    </source>
</reference>
<dbReference type="InterPro" id="IPR005152">
    <property type="entry name" value="Lipase_secreted"/>
</dbReference>
<protein>
    <submittedName>
        <fullName evidence="2">Lipase family protein</fullName>
    </submittedName>
</protein>
<keyword evidence="3" id="KW-1185">Reference proteome</keyword>
<dbReference type="SUPFAM" id="SSF53474">
    <property type="entry name" value="alpha/beta-Hydrolases"/>
    <property type="match status" value="1"/>
</dbReference>
<feature type="signal peptide" evidence="1">
    <location>
        <begin position="1"/>
        <end position="29"/>
    </location>
</feature>